<comment type="caution">
    <text evidence="2">The sequence shown here is derived from an EMBL/GenBank/DDBJ whole genome shotgun (WGS) entry which is preliminary data.</text>
</comment>
<evidence type="ECO:0000313" key="3">
    <source>
        <dbReference type="Proteomes" id="UP001177670"/>
    </source>
</evidence>
<sequence length="75" mass="8790">MVRIEGGVYRFGRSQTEEKRLKVKIAEMAIQEVQLRIKALSEDMRRTEELHRLRLVRTAAAASRQTTFEWSSENP</sequence>
<reference evidence="2" key="1">
    <citation type="submission" date="2021-10" db="EMBL/GenBank/DDBJ databases">
        <title>Melipona bicolor Genome sequencing and assembly.</title>
        <authorList>
            <person name="Araujo N.S."/>
            <person name="Arias M.C."/>
        </authorList>
    </citation>
    <scope>NUCLEOTIDE SEQUENCE</scope>
    <source>
        <strain evidence="2">USP_2M_L1-L4_2017</strain>
        <tissue evidence="2">Whole body</tissue>
    </source>
</reference>
<dbReference type="AlphaFoldDB" id="A0AA40FGH7"/>
<feature type="coiled-coil region" evidence="1">
    <location>
        <begin position="23"/>
        <end position="50"/>
    </location>
</feature>
<dbReference type="EMBL" id="JAHYIQ010000042">
    <property type="protein sequence ID" value="KAK1118574.1"/>
    <property type="molecule type" value="Genomic_DNA"/>
</dbReference>
<name>A0AA40FGH7_9HYME</name>
<dbReference type="Proteomes" id="UP001177670">
    <property type="component" value="Unassembled WGS sequence"/>
</dbReference>
<evidence type="ECO:0000313" key="2">
    <source>
        <dbReference type="EMBL" id="KAK1118574.1"/>
    </source>
</evidence>
<protein>
    <submittedName>
        <fullName evidence="2">Uncharacterized protein</fullName>
    </submittedName>
</protein>
<organism evidence="2 3">
    <name type="scientific">Melipona bicolor</name>
    <dbReference type="NCBI Taxonomy" id="60889"/>
    <lineage>
        <taxon>Eukaryota</taxon>
        <taxon>Metazoa</taxon>
        <taxon>Ecdysozoa</taxon>
        <taxon>Arthropoda</taxon>
        <taxon>Hexapoda</taxon>
        <taxon>Insecta</taxon>
        <taxon>Pterygota</taxon>
        <taxon>Neoptera</taxon>
        <taxon>Endopterygota</taxon>
        <taxon>Hymenoptera</taxon>
        <taxon>Apocrita</taxon>
        <taxon>Aculeata</taxon>
        <taxon>Apoidea</taxon>
        <taxon>Anthophila</taxon>
        <taxon>Apidae</taxon>
        <taxon>Melipona</taxon>
    </lineage>
</organism>
<keyword evidence="3" id="KW-1185">Reference proteome</keyword>
<accession>A0AA40FGH7</accession>
<keyword evidence="1" id="KW-0175">Coiled coil</keyword>
<gene>
    <name evidence="2" type="ORF">K0M31_014880</name>
</gene>
<evidence type="ECO:0000256" key="1">
    <source>
        <dbReference type="SAM" id="Coils"/>
    </source>
</evidence>
<proteinExistence type="predicted"/>